<organism evidence="2 3">
    <name type="scientific">Marinomonas pontica</name>
    <dbReference type="NCBI Taxonomy" id="264739"/>
    <lineage>
        <taxon>Bacteria</taxon>
        <taxon>Pseudomonadati</taxon>
        <taxon>Pseudomonadota</taxon>
        <taxon>Gammaproteobacteria</taxon>
        <taxon>Oceanospirillales</taxon>
        <taxon>Oceanospirillaceae</taxon>
        <taxon>Marinomonas</taxon>
    </lineage>
</organism>
<accession>A0ABM8FE33</accession>
<gene>
    <name evidence="2" type="ORF">MACH16_10380</name>
</gene>
<protein>
    <recommendedName>
        <fullName evidence="4">YdgA family protein</fullName>
    </recommendedName>
</protein>
<evidence type="ECO:0000256" key="1">
    <source>
        <dbReference type="SAM" id="SignalP"/>
    </source>
</evidence>
<sequence>MKKILAVLVFALVAACLVAPKFIAPKHQAKVVELVSNINKAPGYHAAIVTTHSAWFGSENKVQVSFDTTHIDPTIQGGKIEAELIVDTHFGPLLFSKQGVFGWFESTIRLDGEKQRAILLWDENQPLYALSVLSDVTGNIYLADNIPALSNAANTFQFSGYTGQGDITKTGINYQGVLDQLDIVDGYTPVKASGFSLSIELDADLATIMKGGFYDSTTDLSLEQLDIGTDATFSGLNMEMGSSLDKDAQLGSIGLAYLIKDVVYGDFQASDLTLVTELNKLSNQFFIDYKNVSDMLLNDAPVSDDTYAALFDFMQEHLDELLAAKPEFNITDFSGSFPNGRFKATLTSTLADIDTPTMEELSTPEFWLYNMIVNANIEADQALLHSLAEQFVASKIYAPADAPEVKMQTQMIIDGLIQQGLITSEEDQYKSEIHIEDGQGKIYDTEFPLM</sequence>
<evidence type="ECO:0008006" key="4">
    <source>
        <dbReference type="Google" id="ProtNLM"/>
    </source>
</evidence>
<dbReference type="PROSITE" id="PS51257">
    <property type="entry name" value="PROKAR_LIPOPROTEIN"/>
    <property type="match status" value="1"/>
</dbReference>
<evidence type="ECO:0000313" key="2">
    <source>
        <dbReference type="EMBL" id="BDX02290.1"/>
    </source>
</evidence>
<feature type="signal peptide" evidence="1">
    <location>
        <begin position="1"/>
        <end position="23"/>
    </location>
</feature>
<keyword evidence="1" id="KW-0732">Signal</keyword>
<keyword evidence="3" id="KW-1185">Reference proteome</keyword>
<evidence type="ECO:0000313" key="3">
    <source>
        <dbReference type="Proteomes" id="UP001307608"/>
    </source>
</evidence>
<dbReference type="RefSeq" id="WP_338266026.1">
    <property type="nucleotide sequence ID" value="NZ_AP027271.1"/>
</dbReference>
<dbReference type="Proteomes" id="UP001307608">
    <property type="component" value="Chromosome"/>
</dbReference>
<reference evidence="2 3" key="1">
    <citation type="submission" date="2023-01" db="EMBL/GenBank/DDBJ databases">
        <title>Complete genome sequence of Marinomonas pontica strain 200518_36.</title>
        <authorList>
            <person name="Ueki S."/>
            <person name="Gajardo G."/>
            <person name="Maruyama F."/>
        </authorList>
    </citation>
    <scope>NUCLEOTIDE SEQUENCE [LARGE SCALE GENOMIC DNA]</scope>
    <source>
        <strain evidence="2 3">200518_36</strain>
    </source>
</reference>
<feature type="chain" id="PRO_5046490151" description="YdgA family protein" evidence="1">
    <location>
        <begin position="24"/>
        <end position="450"/>
    </location>
</feature>
<proteinExistence type="predicted"/>
<name>A0ABM8FE33_9GAMM</name>
<dbReference type="InterPro" id="IPR010352">
    <property type="entry name" value="DUF945"/>
</dbReference>
<dbReference type="EMBL" id="AP027271">
    <property type="protein sequence ID" value="BDX02290.1"/>
    <property type="molecule type" value="Genomic_DNA"/>
</dbReference>
<dbReference type="Pfam" id="PF06097">
    <property type="entry name" value="DUF945"/>
    <property type="match status" value="1"/>
</dbReference>